<reference evidence="2" key="2">
    <citation type="journal article" date="2023" name="IMA Fungus">
        <title>Comparative genomic study of the Penicillium genus elucidates a diverse pangenome and 15 lateral gene transfer events.</title>
        <authorList>
            <person name="Petersen C."/>
            <person name="Sorensen T."/>
            <person name="Nielsen M.R."/>
            <person name="Sondergaard T.E."/>
            <person name="Sorensen J.L."/>
            <person name="Fitzpatrick D.A."/>
            <person name="Frisvad J.C."/>
            <person name="Nielsen K.L."/>
        </authorList>
    </citation>
    <scope>NUCLEOTIDE SEQUENCE</scope>
    <source>
        <strain evidence="2">IBT 22155</strain>
    </source>
</reference>
<organism evidence="2 3">
    <name type="scientific">Penicillium bovifimosum</name>
    <dbReference type="NCBI Taxonomy" id="126998"/>
    <lineage>
        <taxon>Eukaryota</taxon>
        <taxon>Fungi</taxon>
        <taxon>Dikarya</taxon>
        <taxon>Ascomycota</taxon>
        <taxon>Pezizomycotina</taxon>
        <taxon>Eurotiomycetes</taxon>
        <taxon>Eurotiomycetidae</taxon>
        <taxon>Eurotiales</taxon>
        <taxon>Aspergillaceae</taxon>
        <taxon>Penicillium</taxon>
    </lineage>
</organism>
<evidence type="ECO:0000313" key="3">
    <source>
        <dbReference type="Proteomes" id="UP001149079"/>
    </source>
</evidence>
<reference evidence="2" key="1">
    <citation type="submission" date="2022-11" db="EMBL/GenBank/DDBJ databases">
        <authorList>
            <person name="Petersen C."/>
        </authorList>
    </citation>
    <scope>NUCLEOTIDE SEQUENCE</scope>
    <source>
        <strain evidence="2">IBT 22155</strain>
    </source>
</reference>
<protein>
    <submittedName>
        <fullName evidence="2">Uncharacterized protein</fullName>
    </submittedName>
</protein>
<gene>
    <name evidence="2" type="ORF">N7515_010395</name>
</gene>
<dbReference type="Proteomes" id="UP001149079">
    <property type="component" value="Unassembled WGS sequence"/>
</dbReference>
<sequence length="252" mass="28153">MNPAWDRAHRHPAAPPASTSRNDHGEWQVTGAIRQRWIEDATDTTCPFQPAPLTLADLRRMGWFVQTDPSSVPSVIMDDAANLGHYPGTDMTRILAQKDSTNTADKAPNVFDLIVGHGVLIAEAIFRKDGPHFSQVAVAMMREVADPQSLRHLYFTTIINPDTQDFLETMLYTPRNGLLWPSATDTQEVWHYNTPQYHGLLGTRIGKCAVNLILEIFPRGTHYIARVVTWDIAFSLQIRFDIEPIAAPAAAV</sequence>
<feature type="region of interest" description="Disordered" evidence="1">
    <location>
        <begin position="1"/>
        <end position="26"/>
    </location>
</feature>
<dbReference type="GeneID" id="81410309"/>
<name>A0A9W9GGC1_9EURO</name>
<dbReference type="EMBL" id="JAPQKL010000009">
    <property type="protein sequence ID" value="KAJ5118172.1"/>
    <property type="molecule type" value="Genomic_DNA"/>
</dbReference>
<dbReference type="OrthoDB" id="4361935at2759"/>
<evidence type="ECO:0000256" key="1">
    <source>
        <dbReference type="SAM" id="MobiDB-lite"/>
    </source>
</evidence>
<dbReference type="AlphaFoldDB" id="A0A9W9GGC1"/>
<proteinExistence type="predicted"/>
<accession>A0A9W9GGC1</accession>
<comment type="caution">
    <text evidence="2">The sequence shown here is derived from an EMBL/GenBank/DDBJ whole genome shotgun (WGS) entry which is preliminary data.</text>
</comment>
<dbReference type="RefSeq" id="XP_056516762.1">
    <property type="nucleotide sequence ID" value="XM_056671138.1"/>
</dbReference>
<evidence type="ECO:0000313" key="2">
    <source>
        <dbReference type="EMBL" id="KAJ5118172.1"/>
    </source>
</evidence>
<keyword evidence="3" id="KW-1185">Reference proteome</keyword>